<keyword evidence="2" id="KW-1185">Reference proteome</keyword>
<dbReference type="HOGENOM" id="CLU_091249_0_0_9"/>
<dbReference type="RefSeq" id="WP_023556715.1">
    <property type="nucleotide sequence ID" value="NZ_KI629782.1"/>
</dbReference>
<dbReference type="OrthoDB" id="2660939at2"/>
<dbReference type="EMBL" id="AYJU01000016">
    <property type="protein sequence ID" value="EST54428.1"/>
    <property type="molecule type" value="Genomic_DNA"/>
</dbReference>
<keyword evidence="1" id="KW-0132">Cell division</keyword>
<dbReference type="STRING" id="1408254.T458_14110"/>
<accession>V6MG89</accession>
<dbReference type="Proteomes" id="UP000017973">
    <property type="component" value="Unassembled WGS sequence"/>
</dbReference>
<reference evidence="1 2" key="1">
    <citation type="journal article" date="2014" name="Genome Announc.">
        <title>Draft Genome Sequence of Brevibacillus panacihumi Strain W25, a Halotolerant Hydrocarbon-Degrading Bacterium.</title>
        <authorList>
            <person name="Wang X."/>
            <person name="Jin D."/>
            <person name="Zhou L."/>
            <person name="Wu L."/>
            <person name="An W."/>
            <person name="Chen Y."/>
            <person name="Zhao L."/>
        </authorList>
    </citation>
    <scope>NUCLEOTIDE SEQUENCE [LARGE SCALE GENOMIC DNA]</scope>
    <source>
        <strain evidence="1 2">W25</strain>
    </source>
</reference>
<evidence type="ECO:0000313" key="1">
    <source>
        <dbReference type="EMBL" id="EST54428.1"/>
    </source>
</evidence>
<organism evidence="1 2">
    <name type="scientific">Brevibacillus panacihumi W25</name>
    <dbReference type="NCBI Taxonomy" id="1408254"/>
    <lineage>
        <taxon>Bacteria</taxon>
        <taxon>Bacillati</taxon>
        <taxon>Bacillota</taxon>
        <taxon>Bacilli</taxon>
        <taxon>Bacillales</taxon>
        <taxon>Paenibacillaceae</taxon>
        <taxon>Brevibacillus</taxon>
    </lineage>
</organism>
<keyword evidence="1" id="KW-0131">Cell cycle</keyword>
<dbReference type="Pfam" id="PF12389">
    <property type="entry name" value="Peptidase_M73"/>
    <property type="match status" value="1"/>
</dbReference>
<dbReference type="AlphaFoldDB" id="V6MG89"/>
<dbReference type="eggNOG" id="ENOG502ZBTW">
    <property type="taxonomic scope" value="Bacteria"/>
</dbReference>
<sequence length="203" mass="22266">MNLKKQFAMTLASVGLGAALIGGGTFAYFNATTSIDNNTFAAGTLKIGATPASAVFDVNNLKPGDWMERTFKIKNEGTLDVDKLLMGLEYTIVDVGEDQLDDDDFAKNLKVYFLSSDNKSIPFDDRVILSPLNGKTLKQLKDGGQLDISSWGTRWQHLKPGVNEEIYIGIKFEDDGKDQNRFQGDSVSLKFNLEGKQTAGQGR</sequence>
<dbReference type="PATRIC" id="fig|1408254.3.peg.2762"/>
<dbReference type="InterPro" id="IPR022121">
    <property type="entry name" value="Peptidase_M73_camelysin"/>
</dbReference>
<dbReference type="GO" id="GO:0051301">
    <property type="term" value="P:cell division"/>
    <property type="evidence" value="ECO:0007669"/>
    <property type="project" value="UniProtKB-KW"/>
</dbReference>
<dbReference type="InterPro" id="IPR023833">
    <property type="entry name" value="Signal_pept_SipW-depend-type"/>
</dbReference>
<evidence type="ECO:0000313" key="2">
    <source>
        <dbReference type="Proteomes" id="UP000017973"/>
    </source>
</evidence>
<comment type="caution">
    <text evidence="1">The sequence shown here is derived from an EMBL/GenBank/DDBJ whole genome shotgun (WGS) entry which is preliminary data.</text>
</comment>
<gene>
    <name evidence="1" type="ORF">T458_14110</name>
</gene>
<proteinExistence type="predicted"/>
<protein>
    <submittedName>
        <fullName evidence="1">Cell division protein FtsN</fullName>
    </submittedName>
</protein>
<name>V6MG89_9BACL</name>
<dbReference type="NCBIfam" id="TIGR04088">
    <property type="entry name" value="cognate_SipW"/>
    <property type="match status" value="1"/>
</dbReference>